<comment type="caution">
    <text evidence="1">The sequence shown here is derived from an EMBL/GenBank/DDBJ whole genome shotgun (WGS) entry which is preliminary data.</text>
</comment>
<evidence type="ECO:0000313" key="1">
    <source>
        <dbReference type="EMBL" id="MPC72137.1"/>
    </source>
</evidence>
<keyword evidence="2" id="KW-1185">Reference proteome</keyword>
<organism evidence="1 2">
    <name type="scientific">Portunus trituberculatus</name>
    <name type="common">Swimming crab</name>
    <name type="synonym">Neptunus trituberculatus</name>
    <dbReference type="NCBI Taxonomy" id="210409"/>
    <lineage>
        <taxon>Eukaryota</taxon>
        <taxon>Metazoa</taxon>
        <taxon>Ecdysozoa</taxon>
        <taxon>Arthropoda</taxon>
        <taxon>Crustacea</taxon>
        <taxon>Multicrustacea</taxon>
        <taxon>Malacostraca</taxon>
        <taxon>Eumalacostraca</taxon>
        <taxon>Eucarida</taxon>
        <taxon>Decapoda</taxon>
        <taxon>Pleocyemata</taxon>
        <taxon>Brachyura</taxon>
        <taxon>Eubrachyura</taxon>
        <taxon>Portunoidea</taxon>
        <taxon>Portunidae</taxon>
        <taxon>Portuninae</taxon>
        <taxon>Portunus</taxon>
    </lineage>
</organism>
<name>A0A5B7HSB2_PORTR</name>
<dbReference type="AlphaFoldDB" id="A0A5B7HSB2"/>
<dbReference type="Proteomes" id="UP000324222">
    <property type="component" value="Unassembled WGS sequence"/>
</dbReference>
<sequence length="130" mass="14320">MDQRKTQGRDAEDAVRKSHCLRDTRWPQTRRLLTWLLLLHPSAEKDMLGEGASHPTDGVMFITGSLWARADSSGISGTPPLAPVHSGFSSASSKRLCARQECSRALPDISHDLHTMCIMCRGSCTVSLRC</sequence>
<dbReference type="OrthoDB" id="10262564at2759"/>
<dbReference type="EMBL" id="VSRR010034210">
    <property type="protein sequence ID" value="MPC72137.1"/>
    <property type="molecule type" value="Genomic_DNA"/>
</dbReference>
<protein>
    <submittedName>
        <fullName evidence="1">Uncharacterized protein</fullName>
    </submittedName>
</protein>
<proteinExistence type="predicted"/>
<reference evidence="1 2" key="1">
    <citation type="submission" date="2019-05" db="EMBL/GenBank/DDBJ databases">
        <title>Another draft genome of Portunus trituberculatus and its Hox gene families provides insights of decapod evolution.</title>
        <authorList>
            <person name="Jeong J.-H."/>
            <person name="Song I."/>
            <person name="Kim S."/>
            <person name="Choi T."/>
            <person name="Kim D."/>
            <person name="Ryu S."/>
            <person name="Kim W."/>
        </authorList>
    </citation>
    <scope>NUCLEOTIDE SEQUENCE [LARGE SCALE GENOMIC DNA]</scope>
    <source>
        <tissue evidence="1">Muscle</tissue>
    </source>
</reference>
<accession>A0A5B7HSB2</accession>
<evidence type="ECO:0000313" key="2">
    <source>
        <dbReference type="Proteomes" id="UP000324222"/>
    </source>
</evidence>
<gene>
    <name evidence="1" type="ORF">E2C01_066431</name>
</gene>